<evidence type="ECO:0000256" key="5">
    <source>
        <dbReference type="ARBA" id="ARBA00022989"/>
    </source>
</evidence>
<keyword evidence="3" id="KW-1003">Cell membrane</keyword>
<accession>A0A6J2WTZ5</accession>
<dbReference type="GeneID" id="115828001"/>
<protein>
    <submittedName>
        <fullName evidence="16">Neuromedin-U receptor 1</fullName>
    </submittedName>
</protein>
<reference evidence="16" key="1">
    <citation type="submission" date="2025-08" db="UniProtKB">
        <authorList>
            <consortium name="RefSeq"/>
        </authorList>
    </citation>
    <scope>IDENTIFICATION</scope>
</reference>
<keyword evidence="15" id="KW-1185">Reference proteome</keyword>
<evidence type="ECO:0000256" key="13">
    <source>
        <dbReference type="SAM" id="Phobius"/>
    </source>
</evidence>
<dbReference type="InterPro" id="IPR005391">
    <property type="entry name" value="NeuromedU_rcpt_1"/>
</dbReference>
<keyword evidence="7 13" id="KW-0472">Membrane</keyword>
<dbReference type="InParanoid" id="A0A6J2WTZ5"/>
<dbReference type="PROSITE" id="PS00237">
    <property type="entry name" value="G_PROTEIN_RECEP_F1_1"/>
    <property type="match status" value="1"/>
</dbReference>
<feature type="transmembrane region" description="Helical" evidence="13">
    <location>
        <begin position="59"/>
        <end position="85"/>
    </location>
</feature>
<evidence type="ECO:0000256" key="9">
    <source>
        <dbReference type="ARBA" id="ARBA00023170"/>
    </source>
</evidence>
<comment type="function">
    <text evidence="1">Receptor for the neuromedin-U and neuromedin-S neuropeptides.</text>
</comment>
<dbReference type="Gene3D" id="1.20.1070.10">
    <property type="entry name" value="Rhodopsin 7-helix transmembrane proteins"/>
    <property type="match status" value="1"/>
</dbReference>
<evidence type="ECO:0000313" key="15">
    <source>
        <dbReference type="Proteomes" id="UP000504632"/>
    </source>
</evidence>
<comment type="similarity">
    <text evidence="12">Belongs to the G-protein coupled receptor 1 family.</text>
</comment>
<proteinExistence type="inferred from homology"/>
<comment type="subcellular location">
    <subcellularLocation>
        <location evidence="2">Cell membrane</location>
        <topology evidence="2">Multi-pass membrane protein</topology>
    </subcellularLocation>
</comment>
<evidence type="ECO:0000256" key="2">
    <source>
        <dbReference type="ARBA" id="ARBA00004651"/>
    </source>
</evidence>
<dbReference type="PROSITE" id="PS50262">
    <property type="entry name" value="G_PROTEIN_RECEP_F1_2"/>
    <property type="match status" value="1"/>
</dbReference>
<evidence type="ECO:0000313" key="16">
    <source>
        <dbReference type="RefSeq" id="XP_030647755.1"/>
    </source>
</evidence>
<dbReference type="OrthoDB" id="5950040at2759"/>
<dbReference type="PANTHER" id="PTHR24243">
    <property type="entry name" value="G-PROTEIN COUPLED RECEPTOR"/>
    <property type="match status" value="1"/>
</dbReference>
<dbReference type="InterPro" id="IPR017452">
    <property type="entry name" value="GPCR_Rhodpsn_7TM"/>
</dbReference>
<feature type="transmembrane region" description="Helical" evidence="13">
    <location>
        <begin position="294"/>
        <end position="312"/>
    </location>
</feature>
<evidence type="ECO:0000256" key="11">
    <source>
        <dbReference type="ARBA" id="ARBA00023224"/>
    </source>
</evidence>
<keyword evidence="11 12" id="KW-0807">Transducer</keyword>
<evidence type="ECO:0000256" key="7">
    <source>
        <dbReference type="ARBA" id="ARBA00023136"/>
    </source>
</evidence>
<keyword evidence="5 13" id="KW-1133">Transmembrane helix</keyword>
<dbReference type="GO" id="GO:0001607">
    <property type="term" value="F:neuromedin U receptor activity"/>
    <property type="evidence" value="ECO:0007669"/>
    <property type="project" value="InterPro"/>
</dbReference>
<dbReference type="PRINTS" id="PR01566">
    <property type="entry name" value="NEUROMEDNU1R"/>
</dbReference>
<evidence type="ECO:0000256" key="10">
    <source>
        <dbReference type="ARBA" id="ARBA00023180"/>
    </source>
</evidence>
<gene>
    <name evidence="16" type="primary">nmur1a</name>
</gene>
<organism evidence="15 16">
    <name type="scientific">Chanos chanos</name>
    <name type="common">Milkfish</name>
    <name type="synonym">Mugil chanos</name>
    <dbReference type="NCBI Taxonomy" id="29144"/>
    <lineage>
        <taxon>Eukaryota</taxon>
        <taxon>Metazoa</taxon>
        <taxon>Chordata</taxon>
        <taxon>Craniata</taxon>
        <taxon>Vertebrata</taxon>
        <taxon>Euteleostomi</taxon>
        <taxon>Actinopterygii</taxon>
        <taxon>Neopterygii</taxon>
        <taxon>Teleostei</taxon>
        <taxon>Ostariophysi</taxon>
        <taxon>Gonorynchiformes</taxon>
        <taxon>Chanidae</taxon>
        <taxon>Chanos</taxon>
    </lineage>
</organism>
<dbReference type="SMART" id="SM01381">
    <property type="entry name" value="7TM_GPCR_Srsx"/>
    <property type="match status" value="1"/>
</dbReference>
<evidence type="ECO:0000256" key="12">
    <source>
        <dbReference type="RuleBase" id="RU000688"/>
    </source>
</evidence>
<keyword evidence="9 12" id="KW-0675">Receptor</keyword>
<dbReference type="Proteomes" id="UP000504632">
    <property type="component" value="Chromosome 14"/>
</dbReference>
<keyword evidence="4 12" id="KW-0812">Transmembrane</keyword>
<feature type="transmembrane region" description="Helical" evidence="13">
    <location>
        <begin position="181"/>
        <end position="203"/>
    </location>
</feature>
<keyword evidence="6 12" id="KW-0297">G-protein coupled receptor</keyword>
<feature type="transmembrane region" description="Helical" evidence="13">
    <location>
        <begin position="231"/>
        <end position="255"/>
    </location>
</feature>
<dbReference type="RefSeq" id="XP_030647755.1">
    <property type="nucleotide sequence ID" value="XM_030791895.1"/>
</dbReference>
<feature type="domain" description="G-protein coupled receptors family 1 profile" evidence="14">
    <location>
        <begin position="77"/>
        <end position="355"/>
    </location>
</feature>
<dbReference type="PANTHER" id="PTHR24243:SF235">
    <property type="entry name" value="NEUROMEDIN-U RECEPTOR 1-RELATED"/>
    <property type="match status" value="1"/>
</dbReference>
<evidence type="ECO:0000256" key="3">
    <source>
        <dbReference type="ARBA" id="ARBA00022475"/>
    </source>
</evidence>
<dbReference type="PRINTS" id="PR00237">
    <property type="entry name" value="GPCRRHODOPSN"/>
</dbReference>
<evidence type="ECO:0000256" key="6">
    <source>
        <dbReference type="ARBA" id="ARBA00023040"/>
    </source>
</evidence>
<feature type="transmembrane region" description="Helical" evidence="13">
    <location>
        <begin position="139"/>
        <end position="161"/>
    </location>
</feature>
<dbReference type="GO" id="GO:0005886">
    <property type="term" value="C:plasma membrane"/>
    <property type="evidence" value="ECO:0007669"/>
    <property type="project" value="UniProtKB-SubCell"/>
</dbReference>
<keyword evidence="10" id="KW-0325">Glycoprotein</keyword>
<dbReference type="CDD" id="cd15358">
    <property type="entry name" value="7tmA_NMU-R1"/>
    <property type="match status" value="1"/>
</dbReference>
<evidence type="ECO:0000256" key="8">
    <source>
        <dbReference type="ARBA" id="ARBA00023157"/>
    </source>
</evidence>
<dbReference type="CTD" id="557276"/>
<sequence length="425" mass="48512">MVTKDNCSLLDNASHVRGCIQESLCNISSGQNISMEMEAMCMSQEEYLEKYLGPRRSSVFLPVCITYLFIFLVGAVGNVLTCTVISRNKVMRTPTNYYLFSLAVSDLLVLLLGMPLELYEMWSNYPFLLGEGGCYFKTFLFETVCFASILNVTALSVERYIAVVHPLRAKYVVTRTHAKRVILTVWVTSVLCAMPNTSLHGIITLPSGTGVGDIPESAICTLVKPRWMYNLIIQITTLLFFVVPILTISILYLLIGLQLKREKMLKSLEAKCSVGQDQYCNARSQQQKARHRQVTKMLFVLVVVFGICWAPFHTDRLTWSFIDHWTKEHLEMFQYVHIISGVFFYLSSAVNPILYNLMSTRFREMFKEAMCHHKRRPTPRKHSLSMTRVTLRSTVSDIPPSNGTPLTDGEDYELYECQENETPFA</sequence>
<feature type="transmembrane region" description="Helical" evidence="13">
    <location>
        <begin position="97"/>
        <end position="119"/>
    </location>
</feature>
<feature type="transmembrane region" description="Helical" evidence="13">
    <location>
        <begin position="332"/>
        <end position="357"/>
    </location>
</feature>
<dbReference type="PRINTS" id="PR01565">
    <property type="entry name" value="NEUROMEDINUR"/>
</dbReference>
<dbReference type="InterPro" id="IPR000276">
    <property type="entry name" value="GPCR_Rhodpsn"/>
</dbReference>
<name>A0A6J2WTZ5_CHACN</name>
<dbReference type="AlphaFoldDB" id="A0A6J2WTZ5"/>
<evidence type="ECO:0000256" key="4">
    <source>
        <dbReference type="ARBA" id="ARBA00022692"/>
    </source>
</evidence>
<evidence type="ECO:0000256" key="1">
    <source>
        <dbReference type="ARBA" id="ARBA00003593"/>
    </source>
</evidence>
<evidence type="ECO:0000259" key="14">
    <source>
        <dbReference type="PROSITE" id="PS50262"/>
    </source>
</evidence>
<keyword evidence="8" id="KW-1015">Disulfide bond</keyword>
<dbReference type="Pfam" id="PF00001">
    <property type="entry name" value="7tm_1"/>
    <property type="match status" value="1"/>
</dbReference>
<dbReference type="SUPFAM" id="SSF81321">
    <property type="entry name" value="Family A G protein-coupled receptor-like"/>
    <property type="match status" value="1"/>
</dbReference>
<dbReference type="InterPro" id="IPR005390">
    <property type="entry name" value="NeuromedU_rcpt"/>
</dbReference>